<dbReference type="GO" id="GO:0016491">
    <property type="term" value="F:oxidoreductase activity"/>
    <property type="evidence" value="ECO:0007669"/>
    <property type="project" value="UniProtKB-KW"/>
</dbReference>
<dbReference type="GO" id="GO:0051287">
    <property type="term" value="F:NAD binding"/>
    <property type="evidence" value="ECO:0007669"/>
    <property type="project" value="InterPro"/>
</dbReference>
<keyword evidence="2" id="KW-0520">NAD</keyword>
<accession>A0A934HSZ7</accession>
<dbReference type="SUPFAM" id="SSF52283">
    <property type="entry name" value="Formate/glycerate dehydrogenase catalytic domain-like"/>
    <property type="match status" value="1"/>
</dbReference>
<dbReference type="AlphaFoldDB" id="A0A934HSZ7"/>
<dbReference type="CDD" id="cd05300">
    <property type="entry name" value="2-Hacid_dh_1"/>
    <property type="match status" value="1"/>
</dbReference>
<name>A0A934HSZ7_9RHOB</name>
<gene>
    <name evidence="4" type="ORF">JAO82_13260</name>
</gene>
<sequence length="338" mass="37136">MVMKVHVKNNRWAPGSFPNTPEGEEVFTITQERFDTALAKFSDMADQLSVKVDWDTDNFESSMQDAEVLLTWDLPVDNLAEIAPKLRWIHCIGAGVEHMLPMTWLPEGVTLTNNKGVHAAKAGEFGMMAVLMLHSHIPAIMTNQRKRVYDSLYASPIAGKTLVVLGTGSLGGAAAQKVQKLGVHVIGVNRSGRAVEGCDEVVTTEQLDTVLPRADYLFIATPDTPETRGLMNRQRLDLMKPGAGIINIGREAVMDYDALCDKLEDGTIGGAILDVFDPEPVPEESRLWETPNLILTPHVSADDGDAYIPLTLDLFFRNMELFLAGKPLLNPIQPDLGY</sequence>
<dbReference type="Proteomes" id="UP000613255">
    <property type="component" value="Unassembled WGS sequence"/>
</dbReference>
<feature type="domain" description="D-isomer specific 2-hydroxyacid dehydrogenase NAD-binding" evidence="3">
    <location>
        <begin position="127"/>
        <end position="300"/>
    </location>
</feature>
<dbReference type="Gene3D" id="3.40.50.720">
    <property type="entry name" value="NAD(P)-binding Rossmann-like Domain"/>
    <property type="match status" value="2"/>
</dbReference>
<dbReference type="RefSeq" id="WP_198686874.1">
    <property type="nucleotide sequence ID" value="NZ_JAEIJD010000015.1"/>
</dbReference>
<dbReference type="SUPFAM" id="SSF51735">
    <property type="entry name" value="NAD(P)-binding Rossmann-fold domains"/>
    <property type="match status" value="1"/>
</dbReference>
<dbReference type="PANTHER" id="PTHR43333">
    <property type="entry name" value="2-HACID_DH_C DOMAIN-CONTAINING PROTEIN"/>
    <property type="match status" value="1"/>
</dbReference>
<keyword evidence="1" id="KW-0560">Oxidoreductase</keyword>
<protein>
    <submittedName>
        <fullName evidence="4">D-2-hydroxyacid dehydrogenase</fullName>
    </submittedName>
</protein>
<evidence type="ECO:0000256" key="1">
    <source>
        <dbReference type="ARBA" id="ARBA00023002"/>
    </source>
</evidence>
<evidence type="ECO:0000259" key="3">
    <source>
        <dbReference type="Pfam" id="PF02826"/>
    </source>
</evidence>
<reference evidence="4" key="1">
    <citation type="submission" date="2020-12" db="EMBL/GenBank/DDBJ databases">
        <title>Pontibaca salina gen. nov., sp. nov., isolated from marine sediment.</title>
        <authorList>
            <person name="Bo J."/>
            <person name="Wang S."/>
            <person name="Song X."/>
            <person name="Du Z."/>
        </authorList>
    </citation>
    <scope>NUCLEOTIDE SEQUENCE</scope>
    <source>
        <strain evidence="4">S1109L</strain>
    </source>
</reference>
<organism evidence="4 5">
    <name type="scientific">Pontibaca salina</name>
    <dbReference type="NCBI Taxonomy" id="2795731"/>
    <lineage>
        <taxon>Bacteria</taxon>
        <taxon>Pseudomonadati</taxon>
        <taxon>Pseudomonadota</taxon>
        <taxon>Alphaproteobacteria</taxon>
        <taxon>Rhodobacterales</taxon>
        <taxon>Roseobacteraceae</taxon>
        <taxon>Pontibaca</taxon>
    </lineage>
</organism>
<dbReference type="InterPro" id="IPR036291">
    <property type="entry name" value="NAD(P)-bd_dom_sf"/>
</dbReference>
<comment type="caution">
    <text evidence="4">The sequence shown here is derived from an EMBL/GenBank/DDBJ whole genome shotgun (WGS) entry which is preliminary data.</text>
</comment>
<evidence type="ECO:0000256" key="2">
    <source>
        <dbReference type="ARBA" id="ARBA00023027"/>
    </source>
</evidence>
<proteinExistence type="predicted"/>
<dbReference type="InterPro" id="IPR006140">
    <property type="entry name" value="D-isomer_DH_NAD-bd"/>
</dbReference>
<evidence type="ECO:0000313" key="4">
    <source>
        <dbReference type="EMBL" id="MBI6630847.1"/>
    </source>
</evidence>
<dbReference type="EMBL" id="JAEIJD010000015">
    <property type="protein sequence ID" value="MBI6630847.1"/>
    <property type="molecule type" value="Genomic_DNA"/>
</dbReference>
<dbReference type="PANTHER" id="PTHR43333:SF1">
    <property type="entry name" value="D-ISOMER SPECIFIC 2-HYDROXYACID DEHYDROGENASE NAD-BINDING DOMAIN-CONTAINING PROTEIN"/>
    <property type="match status" value="1"/>
</dbReference>
<evidence type="ECO:0000313" key="5">
    <source>
        <dbReference type="Proteomes" id="UP000613255"/>
    </source>
</evidence>
<keyword evidence="5" id="KW-1185">Reference proteome</keyword>
<dbReference type="Pfam" id="PF02826">
    <property type="entry name" value="2-Hacid_dh_C"/>
    <property type="match status" value="1"/>
</dbReference>